<keyword evidence="2" id="KW-1185">Reference proteome</keyword>
<proteinExistence type="predicted"/>
<gene>
    <name evidence="1" type="ORF">E0H50_03315</name>
</gene>
<dbReference type="RefSeq" id="WP_131284528.1">
    <property type="nucleotide sequence ID" value="NZ_SJKA01000001.1"/>
</dbReference>
<accession>A0A4R0J9T2</accession>
<dbReference type="Pfam" id="PF15566">
    <property type="entry name" value="Imm32"/>
    <property type="match status" value="1"/>
</dbReference>
<organism evidence="1 2">
    <name type="scientific">Kribbella sindirgiensis</name>
    <dbReference type="NCBI Taxonomy" id="1124744"/>
    <lineage>
        <taxon>Bacteria</taxon>
        <taxon>Bacillati</taxon>
        <taxon>Actinomycetota</taxon>
        <taxon>Actinomycetes</taxon>
        <taxon>Propionibacteriales</taxon>
        <taxon>Kribbellaceae</taxon>
        <taxon>Kribbella</taxon>
    </lineage>
</organism>
<dbReference type="InterPro" id="IPR029083">
    <property type="entry name" value="Imm32"/>
</dbReference>
<dbReference type="EMBL" id="SJKA01000001">
    <property type="protein sequence ID" value="TCC43503.1"/>
    <property type="molecule type" value="Genomic_DNA"/>
</dbReference>
<reference evidence="1 2" key="1">
    <citation type="submission" date="2019-02" db="EMBL/GenBank/DDBJ databases">
        <title>Kribbella capetownensis sp. nov. and Kribbella speibonae sp. nov., isolated from soil.</title>
        <authorList>
            <person name="Curtis S.M."/>
            <person name="Norton I."/>
            <person name="Everest G.J."/>
            <person name="Meyers P.R."/>
        </authorList>
    </citation>
    <scope>NUCLEOTIDE SEQUENCE [LARGE SCALE GENOMIC DNA]</scope>
    <source>
        <strain evidence="1 2">DSM 27082</strain>
    </source>
</reference>
<dbReference type="Proteomes" id="UP000292695">
    <property type="component" value="Unassembled WGS sequence"/>
</dbReference>
<evidence type="ECO:0000313" key="1">
    <source>
        <dbReference type="EMBL" id="TCC43503.1"/>
    </source>
</evidence>
<comment type="caution">
    <text evidence="1">The sequence shown here is derived from an EMBL/GenBank/DDBJ whole genome shotgun (WGS) entry which is preliminary data.</text>
</comment>
<sequence>MDEISLSVPRYRREVGVIAPVEGGTIRVELIDGVVRVDGDPAGLRDLARWCLSLADPSVPDGTHIHLDPGYDPLNSESVPLLIGRDNGIDATPTPSSR</sequence>
<dbReference type="AlphaFoldDB" id="A0A4R0J9T2"/>
<name>A0A4R0J9T2_9ACTN</name>
<dbReference type="OrthoDB" id="3387727at2"/>
<protein>
    <submittedName>
        <fullName evidence="1">Uncharacterized protein</fullName>
    </submittedName>
</protein>
<evidence type="ECO:0000313" key="2">
    <source>
        <dbReference type="Proteomes" id="UP000292695"/>
    </source>
</evidence>